<dbReference type="AlphaFoldDB" id="X4ZTA5"/>
<dbReference type="Gene3D" id="1.10.510.10">
    <property type="entry name" value="Transferase(Phosphotransferase) domain 1"/>
    <property type="match status" value="1"/>
</dbReference>
<evidence type="ECO:0000313" key="2">
    <source>
        <dbReference type="EMBL" id="AHV95633.1"/>
    </source>
</evidence>
<feature type="domain" description="Protein kinase" evidence="1">
    <location>
        <begin position="14"/>
        <end position="302"/>
    </location>
</feature>
<evidence type="ECO:0000313" key="3">
    <source>
        <dbReference type="Proteomes" id="UP000019772"/>
    </source>
</evidence>
<protein>
    <submittedName>
        <fullName evidence="2">Protein kinase</fullName>
    </submittedName>
</protein>
<reference evidence="2 3" key="1">
    <citation type="journal article" date="2014" name="PLoS Genet.">
        <title>Comparative Genomic Analysis of N2-Fixing and Non-N2-Fixing Paenibacillus spp.: Organization, Evolution and Expression of the Nitrogen Fixation Genes.</title>
        <authorList>
            <person name="Xie J.B."/>
            <person name="Du Z."/>
            <person name="Bai L."/>
            <person name="Tian C."/>
            <person name="Zhang Y."/>
            <person name="Xie J.Y."/>
            <person name="Wang T."/>
            <person name="Liu X."/>
            <person name="Chen X."/>
            <person name="Cheng Q."/>
            <person name="Chen S."/>
            <person name="Li J."/>
        </authorList>
    </citation>
    <scope>NUCLEOTIDE SEQUENCE [LARGE SCALE GENOMIC DNA]</scope>
    <source>
        <strain evidence="2 3">T27</strain>
    </source>
</reference>
<dbReference type="EMBL" id="CP004078">
    <property type="protein sequence ID" value="AHV95633.1"/>
    <property type="molecule type" value="Genomic_DNA"/>
</dbReference>
<dbReference type="SUPFAM" id="SSF56112">
    <property type="entry name" value="Protein kinase-like (PK-like)"/>
    <property type="match status" value="1"/>
</dbReference>
<dbReference type="Pfam" id="PF00069">
    <property type="entry name" value="Pkinase"/>
    <property type="match status" value="1"/>
</dbReference>
<dbReference type="SMART" id="SM00220">
    <property type="entry name" value="S_TKc"/>
    <property type="match status" value="1"/>
</dbReference>
<dbReference type="Proteomes" id="UP000019772">
    <property type="component" value="Chromosome"/>
</dbReference>
<dbReference type="OrthoDB" id="9805504at2"/>
<keyword evidence="2" id="KW-0808">Transferase</keyword>
<evidence type="ECO:0000259" key="1">
    <source>
        <dbReference type="PROSITE" id="PS50011"/>
    </source>
</evidence>
<sequence>MESRQWIDEHNHIHINDERLGAGGQGVVYRTLDPNIALKLVTDQNGNPVTNRDACERYRKKFKQVQLLPLPQGIRVALPSALLKGYAGYVMTLLTEMVPFSHFWLGEKAARRIRAEDIPAWLDEMPEEQAKHLMHYANTGGLKRRLTALARCADVLSRLHVAGLVYGDISPNNVFLSSDPSSSEVWLIDADNLRYDPDPRGSSVYTPGYGAPEVMQERDRTRFRSDCHAFAVLAFRMLTFNHPFLGDYVKGGDWADDEGDPSGTREERAYAGLIPWIYEADDDSNRTEDGLPAELVLTEPLVALFDETFGAGRTQFWRRPSIFHWPEALAAAADETIECSACRMSWYMDKHGSRCPYCDTAAPPHLAVRVYSWDGGAIDEGSPEWTYFSRLPSVDDQLALPERLFKPFDGEHGFRTAVTLTMDERSIVLKAEDPGSLELYVAFPNERGEQFQRIHSSVQLPADVRRTGFWLASGGVEPRVISFGITMEEDAWS</sequence>
<keyword evidence="3" id="KW-1185">Reference proteome</keyword>
<dbReference type="InterPro" id="IPR000719">
    <property type="entry name" value="Prot_kinase_dom"/>
</dbReference>
<dbReference type="HOGENOM" id="CLU_043137_0_0_9"/>
<dbReference type="eggNOG" id="COG0515">
    <property type="taxonomic scope" value="Bacteria"/>
</dbReference>
<dbReference type="GO" id="GO:0005524">
    <property type="term" value="F:ATP binding"/>
    <property type="evidence" value="ECO:0007669"/>
    <property type="project" value="InterPro"/>
</dbReference>
<accession>X4ZTA5</accession>
<gene>
    <name evidence="2" type="ORF">PSAB_03485</name>
</gene>
<organism evidence="2 3">
    <name type="scientific">Paenibacillus sabinae T27</name>
    <dbReference type="NCBI Taxonomy" id="1268072"/>
    <lineage>
        <taxon>Bacteria</taxon>
        <taxon>Bacillati</taxon>
        <taxon>Bacillota</taxon>
        <taxon>Bacilli</taxon>
        <taxon>Bacillales</taxon>
        <taxon>Paenibacillaceae</taxon>
        <taxon>Paenibacillus</taxon>
    </lineage>
</organism>
<dbReference type="KEGG" id="psab:PSAB_03485"/>
<dbReference type="STRING" id="1268072.PSAB_03485"/>
<proteinExistence type="predicted"/>
<keyword evidence="2" id="KW-0418">Kinase</keyword>
<dbReference type="PATRIC" id="fig|1268072.3.peg.720"/>
<dbReference type="PROSITE" id="PS50011">
    <property type="entry name" value="PROTEIN_KINASE_DOM"/>
    <property type="match status" value="1"/>
</dbReference>
<name>X4ZTA5_9BACL</name>
<dbReference type="RefSeq" id="WP_025333220.1">
    <property type="nucleotide sequence ID" value="NZ_CP004078.1"/>
</dbReference>
<dbReference type="InterPro" id="IPR011009">
    <property type="entry name" value="Kinase-like_dom_sf"/>
</dbReference>
<dbReference type="GO" id="GO:0004672">
    <property type="term" value="F:protein kinase activity"/>
    <property type="evidence" value="ECO:0007669"/>
    <property type="project" value="InterPro"/>
</dbReference>
<dbReference type="PROSITE" id="PS00109">
    <property type="entry name" value="PROTEIN_KINASE_TYR"/>
    <property type="match status" value="1"/>
</dbReference>
<dbReference type="InterPro" id="IPR008266">
    <property type="entry name" value="Tyr_kinase_AS"/>
</dbReference>